<keyword evidence="2" id="KW-1185">Reference proteome</keyword>
<proteinExistence type="predicted"/>
<evidence type="ECO:0000313" key="2">
    <source>
        <dbReference type="Proteomes" id="UP000017133"/>
    </source>
</evidence>
<dbReference type="Proteomes" id="UP000017133">
    <property type="component" value="Unassembled WGS sequence"/>
</dbReference>
<dbReference type="RefSeq" id="WP_023045358.1">
    <property type="nucleotide sequence ID" value="NZ_AXDT01000153.1"/>
</dbReference>
<comment type="caution">
    <text evidence="1">The sequence shown here is derived from an EMBL/GenBank/DDBJ whole genome shotgun (WGS) entry which is preliminary data.</text>
</comment>
<dbReference type="AlphaFoldDB" id="U7QYE0"/>
<gene>
    <name evidence="1" type="ORF">O185_16150</name>
</gene>
<reference evidence="1 2" key="1">
    <citation type="submission" date="2013-10" db="EMBL/GenBank/DDBJ databases">
        <title>Whole Genome Shotgun Sequence of Photorhabdus temperata J3.</title>
        <authorList>
            <person name="Park G.-S."/>
            <person name="Hong S.-J."/>
            <person name="Shin J.-H."/>
        </authorList>
    </citation>
    <scope>NUCLEOTIDE SEQUENCE [LARGE SCALE GENOMIC DNA]</scope>
    <source>
        <strain evidence="1 2">J3</strain>
    </source>
</reference>
<evidence type="ECO:0000313" key="1">
    <source>
        <dbReference type="EMBL" id="ERT12072.1"/>
    </source>
</evidence>
<sequence length="94" mass="10417">MSDNKINTSKVSLVEFDHNSSPRVVVTLDPAGKYGIYWEKSTDDLAPNHSLVIYDILLAAMSNSDLRVSGTFETSTNQQLDGMIKTLTIKPKKD</sequence>
<name>U7QYE0_PHOTE</name>
<protein>
    <submittedName>
        <fullName evidence="1">Uncharacterized protein</fullName>
    </submittedName>
</protein>
<dbReference type="EMBL" id="AXDT01000153">
    <property type="protein sequence ID" value="ERT12072.1"/>
    <property type="molecule type" value="Genomic_DNA"/>
</dbReference>
<organism evidence="1 2">
    <name type="scientific">Photorhabdus temperata J3</name>
    <dbReference type="NCBI Taxonomy" id="1389415"/>
    <lineage>
        <taxon>Bacteria</taxon>
        <taxon>Pseudomonadati</taxon>
        <taxon>Pseudomonadota</taxon>
        <taxon>Gammaproteobacteria</taxon>
        <taxon>Enterobacterales</taxon>
        <taxon>Morganellaceae</taxon>
        <taxon>Photorhabdus</taxon>
    </lineage>
</organism>
<accession>U7QYE0</accession>